<protein>
    <submittedName>
        <fullName evidence="8">Cytochrome c-type biogenesis protein</fullName>
    </submittedName>
</protein>
<dbReference type="KEGG" id="bxe:Bxe_C0377"/>
<dbReference type="Gene3D" id="1.25.40.10">
    <property type="entry name" value="Tetratricopeptide repeat domain"/>
    <property type="match status" value="1"/>
</dbReference>
<dbReference type="RefSeq" id="WP_011493544.1">
    <property type="nucleotide sequence ID" value="NC_007953.1"/>
</dbReference>
<keyword evidence="2" id="KW-0677">Repeat</keyword>
<reference evidence="8 9" key="1">
    <citation type="journal article" date="2006" name="Proc. Natl. Acad. Sci. U.S.A.">
        <title>Burkholderia xenovorans LB400 harbors a multi-replicon, 9.73-Mbp genome shaped for versatility.</title>
        <authorList>
            <person name="Chain P.S."/>
            <person name="Denef V.J."/>
            <person name="Konstantinidis K.T."/>
            <person name="Vergez L.M."/>
            <person name="Agullo L."/>
            <person name="Reyes V.L."/>
            <person name="Hauser L."/>
            <person name="Cordova M."/>
            <person name="Gomez L."/>
            <person name="Gonzalez M."/>
            <person name="Land M."/>
            <person name="Lao V."/>
            <person name="Larimer F."/>
            <person name="LiPuma J.J."/>
            <person name="Mahenthiralingam E."/>
            <person name="Malfatti S.A."/>
            <person name="Marx C.J."/>
            <person name="Parnell J.J."/>
            <person name="Ramette A."/>
            <person name="Richardson P."/>
            <person name="Seeger M."/>
            <person name="Smith D."/>
            <person name="Spilker T."/>
            <person name="Sul W.J."/>
            <person name="Tsoi T.V."/>
            <person name="Ulrich L.E."/>
            <person name="Zhulin I.B."/>
            <person name="Tiedje J.M."/>
        </authorList>
    </citation>
    <scope>NUCLEOTIDE SEQUENCE [LARGE SCALE GENOMIC DNA]</scope>
    <source>
        <strain evidence="8 9">LB400</strain>
    </source>
</reference>
<comment type="subcellular location">
    <subcellularLocation>
        <location evidence="1">Cell envelope</location>
    </subcellularLocation>
</comment>
<evidence type="ECO:0000256" key="3">
    <source>
        <dbReference type="ARBA" id="ARBA00022748"/>
    </source>
</evidence>
<sequence>MITFWMIAAAMLIAALTCVIAPLLRRAATDDDERRPTREGVVLAAAIYRAELAELEREFNAGHLSAQHRSEVRRELEARFADEIGAGGRPAGSIDDVATGAASRLSRAGTAALLLALLPTAVLVLYMQLGSPLSLAVEGGGDAGQMAVHAASQGSLAVLVGRLATRLQRQPDDAQGWAILARSYAALDRPDDAIAAYQRALMVSPRDAQLLADYADAQASADDGDLNGVALQSIEAALALDPENQKALALAGSAAFDRRDYPLAIHLWEHLEFVAGTDSEIAGIARKNIDRARVLAASGSADASGHPAGDTN</sequence>
<dbReference type="GO" id="GO:0005886">
    <property type="term" value="C:plasma membrane"/>
    <property type="evidence" value="ECO:0007669"/>
    <property type="project" value="TreeGrafter"/>
</dbReference>
<dbReference type="PANTHER" id="PTHR47870:SF4">
    <property type="entry name" value="CYTOCHROME C-TYPE BIOGENESIS PROTEIN CYCH"/>
    <property type="match status" value="1"/>
</dbReference>
<organism evidence="8 9">
    <name type="scientific">Paraburkholderia xenovorans (strain LB400)</name>
    <dbReference type="NCBI Taxonomy" id="266265"/>
    <lineage>
        <taxon>Bacteria</taxon>
        <taxon>Pseudomonadati</taxon>
        <taxon>Pseudomonadota</taxon>
        <taxon>Betaproteobacteria</taxon>
        <taxon>Burkholderiales</taxon>
        <taxon>Burkholderiaceae</taxon>
        <taxon>Paraburkholderia</taxon>
    </lineage>
</organism>
<evidence type="ECO:0000259" key="7">
    <source>
        <dbReference type="Pfam" id="PF23914"/>
    </source>
</evidence>
<keyword evidence="4 5" id="KW-0802">TPR repeat</keyword>
<proteinExistence type="predicted"/>
<dbReference type="Proteomes" id="UP000001817">
    <property type="component" value="Chromosome 3"/>
</dbReference>
<dbReference type="EMBL" id="CP000272">
    <property type="protein sequence ID" value="ABE36284.1"/>
    <property type="molecule type" value="Genomic_DNA"/>
</dbReference>
<accession>Q13I05</accession>
<dbReference type="InterPro" id="IPR019734">
    <property type="entry name" value="TPR_rpt"/>
</dbReference>
<evidence type="ECO:0000256" key="1">
    <source>
        <dbReference type="ARBA" id="ARBA00004196"/>
    </source>
</evidence>
<dbReference type="NCBIfam" id="TIGR03142">
    <property type="entry name" value="cytochro_ccmI"/>
    <property type="match status" value="1"/>
</dbReference>
<feature type="domain" description="Cytochrome c-type biogenesis protein H TPR" evidence="7">
    <location>
        <begin position="159"/>
        <end position="277"/>
    </location>
</feature>
<dbReference type="GO" id="GO:0030313">
    <property type="term" value="C:cell envelope"/>
    <property type="evidence" value="ECO:0007669"/>
    <property type="project" value="UniProtKB-SubCell"/>
</dbReference>
<keyword evidence="6" id="KW-0812">Transmembrane</keyword>
<dbReference type="KEGG" id="bxb:DR64_8063"/>
<dbReference type="PROSITE" id="PS50005">
    <property type="entry name" value="TPR"/>
    <property type="match status" value="1"/>
</dbReference>
<dbReference type="InterPro" id="IPR051263">
    <property type="entry name" value="C-type_cytochrome_biogenesis"/>
</dbReference>
<dbReference type="eggNOG" id="COG4235">
    <property type="taxonomic scope" value="Bacteria"/>
</dbReference>
<dbReference type="InterPro" id="IPR056413">
    <property type="entry name" value="TPR_CcmH_CycH"/>
</dbReference>
<dbReference type="AlphaFoldDB" id="Q13I05"/>
<name>Q13I05_PARXL</name>
<dbReference type="SUPFAM" id="SSF48452">
    <property type="entry name" value="TPR-like"/>
    <property type="match status" value="1"/>
</dbReference>
<dbReference type="PATRIC" id="fig|266265.5.peg.8147"/>
<dbReference type="InterPro" id="IPR017560">
    <property type="entry name" value="Cyt_c_biogenesis_CcmI"/>
</dbReference>
<dbReference type="OrthoDB" id="9776053at2"/>
<keyword evidence="3" id="KW-0201">Cytochrome c-type biogenesis</keyword>
<evidence type="ECO:0000256" key="2">
    <source>
        <dbReference type="ARBA" id="ARBA00022737"/>
    </source>
</evidence>
<gene>
    <name evidence="8" type="ORF">Bxe_C0377</name>
</gene>
<dbReference type="InterPro" id="IPR011990">
    <property type="entry name" value="TPR-like_helical_dom_sf"/>
</dbReference>
<feature type="transmembrane region" description="Helical" evidence="6">
    <location>
        <begin position="6"/>
        <end position="24"/>
    </location>
</feature>
<keyword evidence="6" id="KW-0472">Membrane</keyword>
<dbReference type="GO" id="GO:0017004">
    <property type="term" value="P:cytochrome complex assembly"/>
    <property type="evidence" value="ECO:0007669"/>
    <property type="project" value="UniProtKB-KW"/>
</dbReference>
<dbReference type="SMART" id="SM00028">
    <property type="entry name" value="TPR"/>
    <property type="match status" value="1"/>
</dbReference>
<keyword evidence="6" id="KW-1133">Transmembrane helix</keyword>
<evidence type="ECO:0000313" key="9">
    <source>
        <dbReference type="Proteomes" id="UP000001817"/>
    </source>
</evidence>
<evidence type="ECO:0000256" key="6">
    <source>
        <dbReference type="SAM" id="Phobius"/>
    </source>
</evidence>
<evidence type="ECO:0000313" key="8">
    <source>
        <dbReference type="EMBL" id="ABE36284.1"/>
    </source>
</evidence>
<feature type="transmembrane region" description="Helical" evidence="6">
    <location>
        <begin position="111"/>
        <end position="129"/>
    </location>
</feature>
<feature type="repeat" description="TPR" evidence="5">
    <location>
        <begin position="174"/>
        <end position="207"/>
    </location>
</feature>
<dbReference type="Pfam" id="PF23914">
    <property type="entry name" value="TPR_CcmH_CycH"/>
    <property type="match status" value="1"/>
</dbReference>
<keyword evidence="9" id="KW-1185">Reference proteome</keyword>
<dbReference type="STRING" id="266265.Bxe_C0377"/>
<dbReference type="PANTHER" id="PTHR47870">
    <property type="entry name" value="CYTOCHROME C-TYPE BIOGENESIS PROTEIN CCMH"/>
    <property type="match status" value="1"/>
</dbReference>
<evidence type="ECO:0000256" key="5">
    <source>
        <dbReference type="PROSITE-ProRule" id="PRU00339"/>
    </source>
</evidence>
<evidence type="ECO:0000256" key="4">
    <source>
        <dbReference type="ARBA" id="ARBA00022803"/>
    </source>
</evidence>